<dbReference type="PANTHER" id="PTHR31803">
    <property type="entry name" value="ALTERNATIVE OXIDASE"/>
    <property type="match status" value="1"/>
</dbReference>
<evidence type="ECO:0000256" key="1">
    <source>
        <dbReference type="ARBA" id="ARBA00004370"/>
    </source>
</evidence>
<accession>A0A9W8AXI9</accession>
<dbReference type="Gene3D" id="1.20.1260.140">
    <property type="entry name" value="Alternative oxidase"/>
    <property type="match status" value="1"/>
</dbReference>
<name>A0A9W8AXI9_9FUNG</name>
<sequence>MNAAYLASSRIPLGRTLGVIPCVLKHQTVPMLVTVSAPRRTISFFSAWKEPASSKPENVLNDPPSLKLHRERLRKQADERIPGVDRPEELKHLHAPEPIRHEFMVDHPLKTSDLESLDIYPTAHREPATLSDRVALTTVKLLRKPTDWFFKKKYVHRAVMLETVAAVPGMVGAMLRHLKSLRYMQHDGGWISHLLHEAENERMHLLTWMRLCQPSLFDRALVCSVQFVFFDLFFLFYLTSPRTAHRLVGYLEEEAIISYTAFLKEIDEGRIPNTKAPQIAIEYWNLDPATATLRDVVLAVRADEALHRDVNHYFSDRLLLKKEDLHEDLHTADWKQNHAHPNLQMPHTTNDADKVFRKSAAPSV</sequence>
<dbReference type="GO" id="GO:0005739">
    <property type="term" value="C:mitochondrion"/>
    <property type="evidence" value="ECO:0007669"/>
    <property type="project" value="TreeGrafter"/>
</dbReference>
<keyword evidence="10 12" id="KW-0408">Iron</keyword>
<evidence type="ECO:0000256" key="3">
    <source>
        <dbReference type="ARBA" id="ARBA00022448"/>
    </source>
</evidence>
<evidence type="ECO:0000256" key="2">
    <source>
        <dbReference type="ARBA" id="ARBA00008388"/>
    </source>
</evidence>
<proteinExistence type="inferred from homology"/>
<evidence type="ECO:0000313" key="14">
    <source>
        <dbReference type="Proteomes" id="UP001150925"/>
    </source>
</evidence>
<comment type="similarity">
    <text evidence="2 12">Belongs to the alternative oxidase family.</text>
</comment>
<evidence type="ECO:0000256" key="9">
    <source>
        <dbReference type="ARBA" id="ARBA00023002"/>
    </source>
</evidence>
<dbReference type="GO" id="GO:0016020">
    <property type="term" value="C:membrane"/>
    <property type="evidence" value="ECO:0007669"/>
    <property type="project" value="UniProtKB-SubCell"/>
</dbReference>
<comment type="subcellular location">
    <subcellularLocation>
        <location evidence="1">Membrane</location>
    </subcellularLocation>
</comment>
<dbReference type="EC" id="1.-.-.-" evidence="12"/>
<keyword evidence="14" id="KW-1185">Reference proteome</keyword>
<evidence type="ECO:0000256" key="4">
    <source>
        <dbReference type="ARBA" id="ARBA00022660"/>
    </source>
</evidence>
<comment type="cofactor">
    <cofactor evidence="12">
        <name>Fe cation</name>
        <dbReference type="ChEBI" id="CHEBI:24875"/>
    </cofactor>
    <text evidence="12">Binds 2 iron ions per subunit.</text>
</comment>
<keyword evidence="6 12" id="KW-0479">Metal-binding</keyword>
<gene>
    <name evidence="13" type="primary">AOX2</name>
    <name evidence="13" type="ORF">IWQ62_001621</name>
</gene>
<dbReference type="AlphaFoldDB" id="A0A9W8AXI9"/>
<keyword evidence="5 12" id="KW-0812">Transmembrane</keyword>
<evidence type="ECO:0000256" key="12">
    <source>
        <dbReference type="RuleBase" id="RU003779"/>
    </source>
</evidence>
<keyword evidence="4 12" id="KW-0679">Respiratory chain</keyword>
<dbReference type="OrthoDB" id="16906at2759"/>
<dbReference type="InterPro" id="IPR002680">
    <property type="entry name" value="AOX"/>
</dbReference>
<dbReference type="Pfam" id="PF01786">
    <property type="entry name" value="AOX"/>
    <property type="match status" value="1"/>
</dbReference>
<evidence type="ECO:0000256" key="7">
    <source>
        <dbReference type="ARBA" id="ARBA00022982"/>
    </source>
</evidence>
<evidence type="ECO:0000256" key="6">
    <source>
        <dbReference type="ARBA" id="ARBA00022723"/>
    </source>
</evidence>
<dbReference type="PANTHER" id="PTHR31803:SF3">
    <property type="entry name" value="ALTERNATIVE OXIDASE"/>
    <property type="match status" value="1"/>
</dbReference>
<evidence type="ECO:0000256" key="5">
    <source>
        <dbReference type="ARBA" id="ARBA00022692"/>
    </source>
</evidence>
<evidence type="ECO:0000256" key="11">
    <source>
        <dbReference type="ARBA" id="ARBA00023136"/>
    </source>
</evidence>
<reference evidence="13" key="1">
    <citation type="submission" date="2022-07" db="EMBL/GenBank/DDBJ databases">
        <title>Phylogenomic reconstructions and comparative analyses of Kickxellomycotina fungi.</title>
        <authorList>
            <person name="Reynolds N.K."/>
            <person name="Stajich J.E."/>
            <person name="Barry K."/>
            <person name="Grigoriev I.V."/>
            <person name="Crous P."/>
            <person name="Smith M.E."/>
        </authorList>
    </citation>
    <scope>NUCLEOTIDE SEQUENCE</scope>
    <source>
        <strain evidence="13">RSA 1196</strain>
    </source>
</reference>
<dbReference type="InterPro" id="IPR038659">
    <property type="entry name" value="AOX_sf"/>
</dbReference>
<dbReference type="GO" id="GO:0010230">
    <property type="term" value="P:alternative respiration"/>
    <property type="evidence" value="ECO:0007669"/>
    <property type="project" value="TreeGrafter"/>
</dbReference>
<dbReference type="GO" id="GO:0098803">
    <property type="term" value="C:respiratory chain complex"/>
    <property type="evidence" value="ECO:0007669"/>
    <property type="project" value="UniProtKB-UniRule"/>
</dbReference>
<organism evidence="13 14">
    <name type="scientific">Dispira parvispora</name>
    <dbReference type="NCBI Taxonomy" id="1520584"/>
    <lineage>
        <taxon>Eukaryota</taxon>
        <taxon>Fungi</taxon>
        <taxon>Fungi incertae sedis</taxon>
        <taxon>Zoopagomycota</taxon>
        <taxon>Kickxellomycotina</taxon>
        <taxon>Dimargaritomycetes</taxon>
        <taxon>Dimargaritales</taxon>
        <taxon>Dimargaritaceae</taxon>
        <taxon>Dispira</taxon>
    </lineage>
</organism>
<dbReference type="GO" id="GO:0046872">
    <property type="term" value="F:metal ion binding"/>
    <property type="evidence" value="ECO:0007669"/>
    <property type="project" value="UniProtKB-UniRule"/>
</dbReference>
<dbReference type="Proteomes" id="UP001150925">
    <property type="component" value="Unassembled WGS sequence"/>
</dbReference>
<keyword evidence="9 12" id="KW-0560">Oxidoreductase</keyword>
<protein>
    <recommendedName>
        <fullName evidence="12">Alternative oxidase</fullName>
        <ecNumber evidence="12">1.-.-.-</ecNumber>
    </recommendedName>
</protein>
<keyword evidence="11 12" id="KW-0472">Membrane</keyword>
<keyword evidence="7 12" id="KW-0249">Electron transport</keyword>
<evidence type="ECO:0000313" key="13">
    <source>
        <dbReference type="EMBL" id="KAJ1967811.1"/>
    </source>
</evidence>
<evidence type="ECO:0000256" key="8">
    <source>
        <dbReference type="ARBA" id="ARBA00022989"/>
    </source>
</evidence>
<dbReference type="EMBL" id="JANBPY010000278">
    <property type="protein sequence ID" value="KAJ1967811.1"/>
    <property type="molecule type" value="Genomic_DNA"/>
</dbReference>
<evidence type="ECO:0000256" key="10">
    <source>
        <dbReference type="ARBA" id="ARBA00023004"/>
    </source>
</evidence>
<keyword evidence="8" id="KW-1133">Transmembrane helix</keyword>
<comment type="caution">
    <text evidence="13">The sequence shown here is derived from an EMBL/GenBank/DDBJ whole genome shotgun (WGS) entry which is preliminary data.</text>
</comment>
<dbReference type="GO" id="GO:0009916">
    <property type="term" value="F:alternative oxidase activity"/>
    <property type="evidence" value="ECO:0007669"/>
    <property type="project" value="UniProtKB-UniRule"/>
</dbReference>
<keyword evidence="3" id="KW-0813">Transport</keyword>